<dbReference type="PANTHER" id="PTHR13170">
    <property type="entry name" value="O-GLCNACASE"/>
    <property type="match status" value="1"/>
</dbReference>
<evidence type="ECO:0000256" key="5">
    <source>
        <dbReference type="ARBA" id="ARBA00052136"/>
    </source>
</evidence>
<dbReference type="InParanoid" id="E4Y1V3"/>
<feature type="domain" description="GH84" evidence="8">
    <location>
        <begin position="13"/>
        <end position="289"/>
    </location>
</feature>
<evidence type="ECO:0000256" key="6">
    <source>
        <dbReference type="ARBA" id="ARBA00066938"/>
    </source>
</evidence>
<evidence type="ECO:0000259" key="8">
    <source>
        <dbReference type="PROSITE" id="PS52009"/>
    </source>
</evidence>
<proteinExistence type="predicted"/>
<dbReference type="OrthoDB" id="9975416at2759"/>
<evidence type="ECO:0000256" key="3">
    <source>
        <dbReference type="ARBA" id="ARBA00030512"/>
    </source>
</evidence>
<gene>
    <name evidence="9" type="ORF">GSOID_T00014170001</name>
</gene>
<name>E4Y1V3_OIKDI</name>
<evidence type="ECO:0000256" key="2">
    <source>
        <dbReference type="ARBA" id="ARBA00023295"/>
    </source>
</evidence>
<dbReference type="AlphaFoldDB" id="E4Y1V3"/>
<dbReference type="Pfam" id="PF07555">
    <property type="entry name" value="NAGidase"/>
    <property type="match status" value="1"/>
</dbReference>
<keyword evidence="2" id="KW-0326">Glycosidase</keyword>
<reference evidence="9 10" key="1">
    <citation type="journal article" date="2010" name="Science">
        <title>Plasticity of animal genome architecture unmasked by rapid evolution of a pelagic tunicate.</title>
        <authorList>
            <person name="Denoeud F."/>
            <person name="Henriet S."/>
            <person name="Mungpakdee S."/>
            <person name="Aury J.M."/>
            <person name="Da Silva C."/>
            <person name="Brinkmann H."/>
            <person name="Mikhaleva J."/>
            <person name="Olsen L.C."/>
            <person name="Jubin C."/>
            <person name="Canestro C."/>
            <person name="Bouquet J.M."/>
            <person name="Danks G."/>
            <person name="Poulain J."/>
            <person name="Campsteijn C."/>
            <person name="Adamski M."/>
            <person name="Cross I."/>
            <person name="Yadetie F."/>
            <person name="Muffato M."/>
            <person name="Louis A."/>
            <person name="Butcher S."/>
            <person name="Tsagkogeorga G."/>
            <person name="Konrad A."/>
            <person name="Singh S."/>
            <person name="Jensen M.F."/>
            <person name="Cong E.H."/>
            <person name="Eikeseth-Otteraa H."/>
            <person name="Noel B."/>
            <person name="Anthouard V."/>
            <person name="Porcel B.M."/>
            <person name="Kachouri-Lafond R."/>
            <person name="Nishino A."/>
            <person name="Ugolini M."/>
            <person name="Chourrout P."/>
            <person name="Nishida H."/>
            <person name="Aasland R."/>
            <person name="Huzurbazar S."/>
            <person name="Westhof E."/>
            <person name="Delsuc F."/>
            <person name="Lehrach H."/>
            <person name="Reinhardt R."/>
            <person name="Weissenbach J."/>
            <person name="Roy S.W."/>
            <person name="Artiguenave F."/>
            <person name="Postlethwait J.H."/>
            <person name="Manak J.R."/>
            <person name="Thompson E.M."/>
            <person name="Jaillon O."/>
            <person name="Du Pasquier L."/>
            <person name="Boudinot P."/>
            <person name="Liberles D.A."/>
            <person name="Volff J.N."/>
            <person name="Philippe H."/>
            <person name="Lenhard B."/>
            <person name="Roest Crollius H."/>
            <person name="Wincker P."/>
            <person name="Chourrout D."/>
        </authorList>
    </citation>
    <scope>NUCLEOTIDE SEQUENCE [LARGE SCALE GENOMIC DNA]</scope>
</reference>
<dbReference type="FunFam" id="3.20.20.80:FF:000009">
    <property type="entry name" value="O-GlcNAcase BT_4395"/>
    <property type="match status" value="1"/>
</dbReference>
<evidence type="ECO:0000313" key="10">
    <source>
        <dbReference type="Proteomes" id="UP000001307"/>
    </source>
</evidence>
<dbReference type="InterPro" id="IPR051822">
    <property type="entry name" value="Glycosyl_Hydrolase_84"/>
</dbReference>
<dbReference type="EMBL" id="FN653698">
    <property type="protein sequence ID" value="CBY15847.1"/>
    <property type="molecule type" value="Genomic_DNA"/>
</dbReference>
<sequence>MTDSDDGSVGSSYLLGVVEGFYGNPWAHEERRNLFQQMKGFNMNTYMYAPKHDDKHRHNWRSKYELDELKNLKNLIETSKQNGVDFVFSMAPGLDLRYSCNLDLEQLLNKFMDIKDLGCQSFAILFDDINEDLSPEDSRNFESPAHAQASVANFIFEKLGPVKHFLFCPTEYCGSFAKPNVGESSYLSSLGKMVHPDIYLMWTGPRVVSRSISVESIEQIRKIFRRPPVIWDNIHANDYDRRRFYLGPFAGRHSDLVGLTAGVLTNPNCQFDFNYVAMHSLASWHRSFSLVRPRKQSTASSGDEKTNCEEEHKTHGSYCPRRALVNALSDWLPSFTQTSPDRIELEDLLLLADFYYLPYEYGEDAHRCVKQLMYCSKKIPFRGSEQWSNDFNNIKQLNEKIARLADRMSRCAISDSPAALLLPFLIDVSNIFTLAIAYIQFIADLGHLLDPTLIPNQLAEFNSPKENYDYIDDDGSGSGPELAIVHKIASILPRSELNSFILNEISTPWFPGTQPRFSEPSRTRENAFRNSADNDMEFDDATLWPSSDLLRLDDAEIDDEQIAFSINLNIHPLDHGAALVIRDSSKARVHFAVRSKSQIASLHSMTLIMCSLVNILSSLDFELIEVNLGEQSEPFQTVLEKMRFIHKSGVFFYLLK</sequence>
<dbReference type="Proteomes" id="UP000001307">
    <property type="component" value="Unassembled WGS sequence"/>
</dbReference>
<evidence type="ECO:0000256" key="7">
    <source>
        <dbReference type="ARBA" id="ARBA00076634"/>
    </source>
</evidence>
<dbReference type="SUPFAM" id="SSF51445">
    <property type="entry name" value="(Trans)glycosidases"/>
    <property type="match status" value="1"/>
</dbReference>
<evidence type="ECO:0000256" key="4">
    <source>
        <dbReference type="ARBA" id="ARBA00050933"/>
    </source>
</evidence>
<evidence type="ECO:0000256" key="1">
    <source>
        <dbReference type="ARBA" id="ARBA00022801"/>
    </source>
</evidence>
<comment type="catalytic activity">
    <reaction evidence="5">
        <text>3-O-(N-acetyl-beta-D-glucosaminyl)-L-threonyl-[protein] + H2O = L-threonyl-[protein] + N-acetyl-D-glucosamine</text>
        <dbReference type="Rhea" id="RHEA:48892"/>
        <dbReference type="Rhea" id="RHEA-COMP:11060"/>
        <dbReference type="Rhea" id="RHEA-COMP:12252"/>
        <dbReference type="ChEBI" id="CHEBI:15377"/>
        <dbReference type="ChEBI" id="CHEBI:30013"/>
        <dbReference type="ChEBI" id="CHEBI:90840"/>
        <dbReference type="ChEBI" id="CHEBI:506227"/>
        <dbReference type="EC" id="3.2.1.169"/>
    </reaction>
</comment>
<dbReference type="GO" id="GO:0102571">
    <property type="term" value="F:[protein]-3-O-(N-acetyl-D-glucosaminyl)-L-serine/L-threonine O-N-acetyl-alpha-D-glucosaminase activity"/>
    <property type="evidence" value="ECO:0007669"/>
    <property type="project" value="UniProtKB-EC"/>
</dbReference>
<protein>
    <recommendedName>
        <fullName evidence="6">protein O-GlcNAcase</fullName>
        <ecNumber evidence="6">3.2.1.169</ecNumber>
    </recommendedName>
    <alternativeName>
        <fullName evidence="3">Beta-N-acetylhexosaminidase</fullName>
    </alternativeName>
    <alternativeName>
        <fullName evidence="7">Beta-hexosaminidase</fullName>
    </alternativeName>
</protein>
<dbReference type="InterPro" id="IPR011496">
    <property type="entry name" value="O-GlcNAcase_cat"/>
</dbReference>
<keyword evidence="1" id="KW-0378">Hydrolase</keyword>
<dbReference type="PROSITE" id="PS52009">
    <property type="entry name" value="GH84"/>
    <property type="match status" value="1"/>
</dbReference>
<dbReference type="Gene3D" id="3.20.20.80">
    <property type="entry name" value="Glycosidases"/>
    <property type="match status" value="1"/>
</dbReference>
<dbReference type="GO" id="GO:0016231">
    <property type="term" value="F:beta-N-acetylglucosaminidase activity"/>
    <property type="evidence" value="ECO:0007669"/>
    <property type="project" value="TreeGrafter"/>
</dbReference>
<organism evidence="9 10">
    <name type="scientific">Oikopleura dioica</name>
    <name type="common">Tunicate</name>
    <dbReference type="NCBI Taxonomy" id="34765"/>
    <lineage>
        <taxon>Eukaryota</taxon>
        <taxon>Metazoa</taxon>
        <taxon>Chordata</taxon>
        <taxon>Tunicata</taxon>
        <taxon>Appendicularia</taxon>
        <taxon>Copelata</taxon>
        <taxon>Oikopleuridae</taxon>
        <taxon>Oikopleura</taxon>
    </lineage>
</organism>
<accession>E4Y1V3</accession>
<dbReference type="EC" id="3.2.1.169" evidence="6"/>
<keyword evidence="10" id="KW-1185">Reference proteome</keyword>
<dbReference type="Gene3D" id="1.20.58.240">
    <property type="entry name" value="STAT, domain 1"/>
    <property type="match status" value="1"/>
</dbReference>
<evidence type="ECO:0000313" key="9">
    <source>
        <dbReference type="EMBL" id="CBY15847.1"/>
    </source>
</evidence>
<comment type="catalytic activity">
    <reaction evidence="4">
        <text>3-O-(N-acetyl-beta-D-glucosaminyl)-L-seryl-[protein] + H2O = N-acetyl-D-glucosamine + L-seryl-[protein]</text>
        <dbReference type="Rhea" id="RHEA:48876"/>
        <dbReference type="Rhea" id="RHEA-COMP:9863"/>
        <dbReference type="Rhea" id="RHEA-COMP:12251"/>
        <dbReference type="ChEBI" id="CHEBI:15377"/>
        <dbReference type="ChEBI" id="CHEBI:29999"/>
        <dbReference type="ChEBI" id="CHEBI:90838"/>
        <dbReference type="ChEBI" id="CHEBI:506227"/>
        <dbReference type="EC" id="3.2.1.169"/>
    </reaction>
</comment>
<dbReference type="GO" id="GO:0009100">
    <property type="term" value="P:glycoprotein metabolic process"/>
    <property type="evidence" value="ECO:0007669"/>
    <property type="project" value="TreeGrafter"/>
</dbReference>
<dbReference type="PANTHER" id="PTHR13170:SF16">
    <property type="entry name" value="PROTEIN O-GLCNACASE"/>
    <property type="match status" value="1"/>
</dbReference>
<dbReference type="InterPro" id="IPR017853">
    <property type="entry name" value="GH"/>
</dbReference>